<dbReference type="Proteomes" id="UP001488805">
    <property type="component" value="Unassembled WGS sequence"/>
</dbReference>
<reference evidence="2 3" key="1">
    <citation type="journal article" date="2024" name="Genome Biol. Evol.">
        <title>Chromosome-level genome assembly of the viviparous eelpout Zoarces viviparus.</title>
        <authorList>
            <person name="Fuhrmann N."/>
            <person name="Brasseur M.V."/>
            <person name="Bakowski C.E."/>
            <person name="Podsiadlowski L."/>
            <person name="Prost S."/>
            <person name="Krehenwinkel H."/>
            <person name="Mayer C."/>
        </authorList>
    </citation>
    <scope>NUCLEOTIDE SEQUENCE [LARGE SCALE GENOMIC DNA]</scope>
    <source>
        <strain evidence="2">NO-MEL_2022_Ind0_liver</strain>
    </source>
</reference>
<evidence type="ECO:0000313" key="2">
    <source>
        <dbReference type="EMBL" id="KAK9513818.1"/>
    </source>
</evidence>
<evidence type="ECO:0000256" key="1">
    <source>
        <dbReference type="SAM" id="MobiDB-lite"/>
    </source>
</evidence>
<name>A0AAW1DUR0_ZOAVI</name>
<comment type="caution">
    <text evidence="2">The sequence shown here is derived from an EMBL/GenBank/DDBJ whole genome shotgun (WGS) entry which is preliminary data.</text>
</comment>
<keyword evidence="3" id="KW-1185">Reference proteome</keyword>
<sequence length="110" mass="12036">MVTSGLSIGPHFFARQKKREKMEIPRRGQVYALRWGRAVLAVRAEHSFAMRGAGERRGRGGLRAERNGGGGTGGEEAAYLRGPTAQIAMPVSSPHKVSHHHIIFSALRHV</sequence>
<gene>
    <name evidence="2" type="ORF">VZT92_027321</name>
</gene>
<feature type="compositionally biased region" description="Basic and acidic residues" evidence="1">
    <location>
        <begin position="53"/>
        <end position="66"/>
    </location>
</feature>
<protein>
    <submittedName>
        <fullName evidence="2">Uncharacterized protein</fullName>
    </submittedName>
</protein>
<proteinExistence type="predicted"/>
<accession>A0AAW1DUR0</accession>
<feature type="region of interest" description="Disordered" evidence="1">
    <location>
        <begin position="53"/>
        <end position="77"/>
    </location>
</feature>
<organism evidence="2 3">
    <name type="scientific">Zoarces viviparus</name>
    <name type="common">Viviparous eelpout</name>
    <name type="synonym">Blennius viviparus</name>
    <dbReference type="NCBI Taxonomy" id="48416"/>
    <lineage>
        <taxon>Eukaryota</taxon>
        <taxon>Metazoa</taxon>
        <taxon>Chordata</taxon>
        <taxon>Craniata</taxon>
        <taxon>Vertebrata</taxon>
        <taxon>Euteleostomi</taxon>
        <taxon>Actinopterygii</taxon>
        <taxon>Neopterygii</taxon>
        <taxon>Teleostei</taxon>
        <taxon>Neoteleostei</taxon>
        <taxon>Acanthomorphata</taxon>
        <taxon>Eupercaria</taxon>
        <taxon>Perciformes</taxon>
        <taxon>Cottioidei</taxon>
        <taxon>Zoarcales</taxon>
        <taxon>Zoarcidae</taxon>
        <taxon>Zoarcinae</taxon>
        <taxon>Zoarces</taxon>
    </lineage>
</organism>
<dbReference type="EMBL" id="JBCEZU010000597">
    <property type="protein sequence ID" value="KAK9513818.1"/>
    <property type="molecule type" value="Genomic_DNA"/>
</dbReference>
<evidence type="ECO:0000313" key="3">
    <source>
        <dbReference type="Proteomes" id="UP001488805"/>
    </source>
</evidence>
<dbReference type="AlphaFoldDB" id="A0AAW1DUR0"/>